<comment type="caution">
    <text evidence="1">The sequence shown here is derived from an EMBL/GenBank/DDBJ whole genome shotgun (WGS) entry which is preliminary data.</text>
</comment>
<evidence type="ECO:0000313" key="1">
    <source>
        <dbReference type="EMBL" id="KAJ6959615.1"/>
    </source>
</evidence>
<evidence type="ECO:0000313" key="2">
    <source>
        <dbReference type="Proteomes" id="UP001164929"/>
    </source>
</evidence>
<dbReference type="Proteomes" id="UP001164929">
    <property type="component" value="Chromosome 17"/>
</dbReference>
<dbReference type="EMBL" id="JAQIZT010000017">
    <property type="protein sequence ID" value="KAJ6959615.1"/>
    <property type="molecule type" value="Genomic_DNA"/>
</dbReference>
<proteinExistence type="predicted"/>
<reference evidence="1" key="1">
    <citation type="journal article" date="2023" name="Mol. Ecol. Resour.">
        <title>Chromosome-level genome assembly of a triploid poplar Populus alba 'Berolinensis'.</title>
        <authorList>
            <person name="Chen S."/>
            <person name="Yu Y."/>
            <person name="Wang X."/>
            <person name="Wang S."/>
            <person name="Zhang T."/>
            <person name="Zhou Y."/>
            <person name="He R."/>
            <person name="Meng N."/>
            <person name="Wang Y."/>
            <person name="Liu W."/>
            <person name="Liu Z."/>
            <person name="Liu J."/>
            <person name="Guo Q."/>
            <person name="Huang H."/>
            <person name="Sederoff R.R."/>
            <person name="Wang G."/>
            <person name="Qu G."/>
            <person name="Chen S."/>
        </authorList>
    </citation>
    <scope>NUCLEOTIDE SEQUENCE</scope>
    <source>
        <strain evidence="1">SC-2020</strain>
    </source>
</reference>
<dbReference type="AlphaFoldDB" id="A0AAD6LFJ7"/>
<keyword evidence="2" id="KW-1185">Reference proteome</keyword>
<sequence length="111" mass="12482">MDNGKNWTVFEGDEEDSATLPEICLDDFQPTISCIKQGRVDVTINRALQAINRLSAYSVDLRAFQSPNAGNKPLAVSGFTKIKHKIDGSIKRYKARLLEQGFLKEYHVEPL</sequence>
<gene>
    <name evidence="1" type="ORF">NC653_037847</name>
</gene>
<protein>
    <submittedName>
        <fullName evidence="1">Uncharacterized protein</fullName>
    </submittedName>
</protein>
<name>A0AAD6LFJ7_9ROSI</name>
<organism evidence="1 2">
    <name type="scientific">Populus alba x Populus x berolinensis</name>
    <dbReference type="NCBI Taxonomy" id="444605"/>
    <lineage>
        <taxon>Eukaryota</taxon>
        <taxon>Viridiplantae</taxon>
        <taxon>Streptophyta</taxon>
        <taxon>Embryophyta</taxon>
        <taxon>Tracheophyta</taxon>
        <taxon>Spermatophyta</taxon>
        <taxon>Magnoliopsida</taxon>
        <taxon>eudicotyledons</taxon>
        <taxon>Gunneridae</taxon>
        <taxon>Pentapetalae</taxon>
        <taxon>rosids</taxon>
        <taxon>fabids</taxon>
        <taxon>Malpighiales</taxon>
        <taxon>Salicaceae</taxon>
        <taxon>Saliceae</taxon>
        <taxon>Populus</taxon>
    </lineage>
</organism>
<accession>A0AAD6LFJ7</accession>